<dbReference type="SUPFAM" id="SSF102215">
    <property type="entry name" value="Creatininase"/>
    <property type="match status" value="1"/>
</dbReference>
<accession>A0A2T6C8L0</accession>
<dbReference type="PANTHER" id="PTHR35005:SF1">
    <property type="entry name" value="2-AMINO-5-FORMYLAMINO-6-RIBOSYLAMINOPYRIMIDIN-4(3H)-ONE 5'-MONOPHOSPHATE DEFORMYLASE"/>
    <property type="match status" value="1"/>
</dbReference>
<keyword evidence="3 6" id="KW-0378">Hydrolase</keyword>
<dbReference type="GO" id="GO:0009231">
    <property type="term" value="P:riboflavin biosynthetic process"/>
    <property type="evidence" value="ECO:0007669"/>
    <property type="project" value="TreeGrafter"/>
</dbReference>
<dbReference type="EMBL" id="QBKR01000002">
    <property type="protein sequence ID" value="PTX64658.1"/>
    <property type="molecule type" value="Genomic_DNA"/>
</dbReference>
<evidence type="ECO:0000256" key="1">
    <source>
        <dbReference type="ARBA" id="ARBA00001947"/>
    </source>
</evidence>
<gene>
    <name evidence="6" type="ORF">C8P63_102152</name>
</gene>
<dbReference type="Proteomes" id="UP000244240">
    <property type="component" value="Unassembled WGS sequence"/>
</dbReference>
<evidence type="ECO:0000256" key="2">
    <source>
        <dbReference type="ARBA" id="ARBA00022723"/>
    </source>
</evidence>
<evidence type="ECO:0000256" key="5">
    <source>
        <dbReference type="ARBA" id="ARBA00024029"/>
    </source>
</evidence>
<sequence>MGMFLLTEMTWPEVKQALNTVKLAIIPVGAHEQHGPHMKESCDAVLATEMSKRLAERLHPFALVTPTVNFGVSHHHANFPGTISLQPETLICVLRDMVVSLKHHGISRFLFLNAHGGNQSTLSIACHSLTRELNVEIYYAKTTASAKNALKRHVKSPLYGHSCEREVSEALYLAPHLVHMDRLEKGDIREGKWRKLRPGNPVQGTYSYEDMTANGCIGDAPKASAEAGKAIVEEALDQLTTSLSELLNLTGKKVPCSNCKKSGGCKELSTCLS</sequence>
<evidence type="ECO:0000256" key="3">
    <source>
        <dbReference type="ARBA" id="ARBA00022801"/>
    </source>
</evidence>
<dbReference type="AlphaFoldDB" id="A0A2T6C8L0"/>
<dbReference type="OrthoDB" id="9801445at2"/>
<dbReference type="GO" id="GO:0046872">
    <property type="term" value="F:metal ion binding"/>
    <property type="evidence" value="ECO:0007669"/>
    <property type="project" value="UniProtKB-KW"/>
</dbReference>
<reference evidence="6 7" key="1">
    <citation type="submission" date="2018-04" db="EMBL/GenBank/DDBJ databases">
        <title>Genomic Encyclopedia of Archaeal and Bacterial Type Strains, Phase II (KMG-II): from individual species to whole genera.</title>
        <authorList>
            <person name="Goeker M."/>
        </authorList>
    </citation>
    <scope>NUCLEOTIDE SEQUENCE [LARGE SCALE GENOMIC DNA]</scope>
    <source>
        <strain evidence="6 7">DSM 45787</strain>
    </source>
</reference>
<evidence type="ECO:0000256" key="4">
    <source>
        <dbReference type="ARBA" id="ARBA00022833"/>
    </source>
</evidence>
<protein>
    <submittedName>
        <fullName evidence="6">Creatinine amidohydrolase</fullName>
    </submittedName>
</protein>
<comment type="cofactor">
    <cofactor evidence="1">
        <name>Zn(2+)</name>
        <dbReference type="ChEBI" id="CHEBI:29105"/>
    </cofactor>
</comment>
<name>A0A2T6C8L0_9BACL</name>
<proteinExistence type="inferred from homology"/>
<keyword evidence="7" id="KW-1185">Reference proteome</keyword>
<keyword evidence="4" id="KW-0862">Zinc</keyword>
<evidence type="ECO:0000313" key="7">
    <source>
        <dbReference type="Proteomes" id="UP000244240"/>
    </source>
</evidence>
<dbReference type="Pfam" id="PF02633">
    <property type="entry name" value="Creatininase"/>
    <property type="match status" value="1"/>
</dbReference>
<dbReference type="InterPro" id="IPR024087">
    <property type="entry name" value="Creatininase-like_sf"/>
</dbReference>
<dbReference type="InterPro" id="IPR003785">
    <property type="entry name" value="Creatininase/forma_Hydrolase"/>
</dbReference>
<dbReference type="Gene3D" id="3.40.50.10310">
    <property type="entry name" value="Creatininase"/>
    <property type="match status" value="1"/>
</dbReference>
<evidence type="ECO:0000313" key="6">
    <source>
        <dbReference type="EMBL" id="PTX64658.1"/>
    </source>
</evidence>
<keyword evidence="2" id="KW-0479">Metal-binding</keyword>
<comment type="caution">
    <text evidence="6">The sequence shown here is derived from an EMBL/GenBank/DDBJ whole genome shotgun (WGS) entry which is preliminary data.</text>
</comment>
<dbReference type="PANTHER" id="PTHR35005">
    <property type="entry name" value="3-DEHYDRO-SCYLLO-INOSOSE HYDROLASE"/>
    <property type="match status" value="1"/>
</dbReference>
<comment type="similarity">
    <text evidence="5">Belongs to the creatininase superfamily.</text>
</comment>
<dbReference type="GO" id="GO:0016811">
    <property type="term" value="F:hydrolase activity, acting on carbon-nitrogen (but not peptide) bonds, in linear amides"/>
    <property type="evidence" value="ECO:0007669"/>
    <property type="project" value="TreeGrafter"/>
</dbReference>
<organism evidence="6 7">
    <name type="scientific">Melghirimyces profundicolus</name>
    <dbReference type="NCBI Taxonomy" id="1242148"/>
    <lineage>
        <taxon>Bacteria</taxon>
        <taxon>Bacillati</taxon>
        <taxon>Bacillota</taxon>
        <taxon>Bacilli</taxon>
        <taxon>Bacillales</taxon>
        <taxon>Thermoactinomycetaceae</taxon>
        <taxon>Melghirimyces</taxon>
    </lineage>
</organism>